<evidence type="ECO:0000256" key="1">
    <source>
        <dbReference type="ARBA" id="ARBA00004141"/>
    </source>
</evidence>
<dbReference type="PANTHER" id="PTHR33048">
    <property type="entry name" value="PTH11-LIKE INTEGRAL MEMBRANE PROTEIN (AFU_ORTHOLOGUE AFUA_5G11245)"/>
    <property type="match status" value="1"/>
</dbReference>
<keyword evidence="3 6" id="KW-1133">Transmembrane helix</keyword>
<dbReference type="OMA" id="WATYDIF"/>
<dbReference type="GeneID" id="19471887"/>
<dbReference type="Proteomes" id="UP000016922">
    <property type="component" value="Unassembled WGS sequence"/>
</dbReference>
<evidence type="ECO:0000256" key="6">
    <source>
        <dbReference type="SAM" id="Phobius"/>
    </source>
</evidence>
<feature type="transmembrane region" description="Helical" evidence="6">
    <location>
        <begin position="50"/>
        <end position="70"/>
    </location>
</feature>
<feature type="transmembrane region" description="Helical" evidence="6">
    <location>
        <begin position="180"/>
        <end position="200"/>
    </location>
</feature>
<evidence type="ECO:0000313" key="8">
    <source>
        <dbReference type="EMBL" id="EPE30124.1"/>
    </source>
</evidence>
<keyword evidence="9" id="KW-1185">Reference proteome</keyword>
<dbReference type="Pfam" id="PF20684">
    <property type="entry name" value="Fung_rhodopsin"/>
    <property type="match status" value="1"/>
</dbReference>
<evidence type="ECO:0000259" key="7">
    <source>
        <dbReference type="Pfam" id="PF20684"/>
    </source>
</evidence>
<feature type="transmembrane region" description="Helical" evidence="6">
    <location>
        <begin position="129"/>
        <end position="149"/>
    </location>
</feature>
<evidence type="ECO:0000313" key="9">
    <source>
        <dbReference type="Proteomes" id="UP000016922"/>
    </source>
</evidence>
<accession>S3CYV3</accession>
<dbReference type="OrthoDB" id="5022096at2759"/>
<protein>
    <submittedName>
        <fullName evidence="8">CHP3</fullName>
    </submittedName>
</protein>
<dbReference type="HOGENOM" id="CLU_028200_3_7_1"/>
<dbReference type="GO" id="GO:0016020">
    <property type="term" value="C:membrane"/>
    <property type="evidence" value="ECO:0007669"/>
    <property type="project" value="UniProtKB-SubCell"/>
</dbReference>
<evidence type="ECO:0000256" key="4">
    <source>
        <dbReference type="ARBA" id="ARBA00023136"/>
    </source>
</evidence>
<feature type="domain" description="Rhodopsin" evidence="7">
    <location>
        <begin position="35"/>
        <end position="274"/>
    </location>
</feature>
<dbReference type="KEGG" id="glz:GLAREA_12847"/>
<proteinExistence type="inferred from homology"/>
<keyword evidence="2 6" id="KW-0812">Transmembrane</keyword>
<reference evidence="8 9" key="1">
    <citation type="journal article" date="2013" name="BMC Genomics">
        <title>Genomics-driven discovery of the pneumocandin biosynthetic gene cluster in the fungus Glarea lozoyensis.</title>
        <authorList>
            <person name="Chen L."/>
            <person name="Yue Q."/>
            <person name="Zhang X."/>
            <person name="Xiang M."/>
            <person name="Wang C."/>
            <person name="Li S."/>
            <person name="Che Y."/>
            <person name="Ortiz-Lopez F.J."/>
            <person name="Bills G.F."/>
            <person name="Liu X."/>
            <person name="An Z."/>
        </authorList>
    </citation>
    <scope>NUCLEOTIDE SEQUENCE [LARGE SCALE GENOMIC DNA]</scope>
    <source>
        <strain evidence="9">ATCC 20868 / MF5171</strain>
    </source>
</reference>
<keyword evidence="4 6" id="KW-0472">Membrane</keyword>
<evidence type="ECO:0000256" key="3">
    <source>
        <dbReference type="ARBA" id="ARBA00022989"/>
    </source>
</evidence>
<feature type="transmembrane region" description="Helical" evidence="6">
    <location>
        <begin position="97"/>
        <end position="117"/>
    </location>
</feature>
<dbReference type="PANTHER" id="PTHR33048:SF47">
    <property type="entry name" value="INTEGRAL MEMBRANE PROTEIN-RELATED"/>
    <property type="match status" value="1"/>
</dbReference>
<evidence type="ECO:0000256" key="5">
    <source>
        <dbReference type="ARBA" id="ARBA00038359"/>
    </source>
</evidence>
<dbReference type="EMBL" id="KE145365">
    <property type="protein sequence ID" value="EPE30124.1"/>
    <property type="molecule type" value="Genomic_DNA"/>
</dbReference>
<comment type="similarity">
    <text evidence="5">Belongs to the SAT4 family.</text>
</comment>
<dbReference type="InterPro" id="IPR049326">
    <property type="entry name" value="Rhodopsin_dom_fungi"/>
</dbReference>
<feature type="transmembrane region" description="Helical" evidence="6">
    <location>
        <begin position="212"/>
        <end position="237"/>
    </location>
</feature>
<comment type="subcellular location">
    <subcellularLocation>
        <location evidence="1">Membrane</location>
        <topology evidence="1">Multi-pass membrane protein</topology>
    </subcellularLocation>
</comment>
<dbReference type="RefSeq" id="XP_008082801.1">
    <property type="nucleotide sequence ID" value="XM_008084610.1"/>
</dbReference>
<organism evidence="8 9">
    <name type="scientific">Glarea lozoyensis (strain ATCC 20868 / MF5171)</name>
    <dbReference type="NCBI Taxonomy" id="1116229"/>
    <lineage>
        <taxon>Eukaryota</taxon>
        <taxon>Fungi</taxon>
        <taxon>Dikarya</taxon>
        <taxon>Ascomycota</taxon>
        <taxon>Pezizomycotina</taxon>
        <taxon>Leotiomycetes</taxon>
        <taxon>Helotiales</taxon>
        <taxon>Helotiaceae</taxon>
        <taxon>Glarea</taxon>
    </lineage>
</organism>
<feature type="transmembrane region" description="Helical" evidence="6">
    <location>
        <begin position="16"/>
        <end position="38"/>
    </location>
</feature>
<dbReference type="AlphaFoldDB" id="S3CYV3"/>
<feature type="transmembrane region" description="Helical" evidence="6">
    <location>
        <begin position="257"/>
        <end position="277"/>
    </location>
</feature>
<gene>
    <name evidence="8" type="ORF">GLAREA_12847</name>
</gene>
<name>S3CYV3_GLAL2</name>
<dbReference type="InterPro" id="IPR052337">
    <property type="entry name" value="SAT4-like"/>
</dbReference>
<sequence length="375" mass="42231">MTVINGIDLTEDRRDLLLISTWLWTAIAAVFVAGRYYCRIKLMRAVWWDDWMILVSVCCSVAVSVIWTMYANAGGCRHQQSLTKPEQVIVFRLNFLSHPWCIIGLLTGKLSVAFLILRFQSPTRWRTRLIIGLCAPLVLMVMVNVTVIFTQCRPVQFLWDKDKGGKCIDPIISPTIGKVVGSYMAFLDLALAAIPVQMIWNLQMVKSKKIAICCLLSTGVSAFGFAVVKVTSLGHIANRTDLTWATVLLFVWNVYEMNVVIIAACIPTLVPLFHIMIGRKTKSDFAQNQSGGSAGYNGYHPEYSVRMRDRIERNSKSQRLESIKSMDGESIQALGQKTKITVEPPSPVVSPVDTWYDDDESDRKISVTKQWSVQR</sequence>
<evidence type="ECO:0000256" key="2">
    <source>
        <dbReference type="ARBA" id="ARBA00022692"/>
    </source>
</evidence>